<dbReference type="EMBL" id="CCKQ01014389">
    <property type="protein sequence ID" value="CDW86143.1"/>
    <property type="molecule type" value="Genomic_DNA"/>
</dbReference>
<feature type="transmembrane region" description="Helical" evidence="5">
    <location>
        <begin position="304"/>
        <end position="328"/>
    </location>
</feature>
<reference evidence="7 8" key="1">
    <citation type="submission" date="2014-06" db="EMBL/GenBank/DDBJ databases">
        <authorList>
            <person name="Swart Estienne"/>
        </authorList>
    </citation>
    <scope>NUCLEOTIDE SEQUENCE [LARGE SCALE GENOMIC DNA]</scope>
    <source>
        <strain evidence="7 8">130c</strain>
    </source>
</reference>
<name>A0A078AZA3_STYLE</name>
<organism evidence="7 8">
    <name type="scientific">Stylonychia lemnae</name>
    <name type="common">Ciliate</name>
    <dbReference type="NCBI Taxonomy" id="5949"/>
    <lineage>
        <taxon>Eukaryota</taxon>
        <taxon>Sar</taxon>
        <taxon>Alveolata</taxon>
        <taxon>Ciliophora</taxon>
        <taxon>Intramacronucleata</taxon>
        <taxon>Spirotrichea</taxon>
        <taxon>Stichotrichia</taxon>
        <taxon>Sporadotrichida</taxon>
        <taxon>Oxytrichidae</taxon>
        <taxon>Stylonychinae</taxon>
        <taxon>Stylonychia</taxon>
    </lineage>
</organism>
<accession>A0A078AZA3</accession>
<dbReference type="OMA" id="ICTHWYQ"/>
<comment type="subcellular location">
    <subcellularLocation>
        <location evidence="1">Membrane</location>
        <topology evidence="1">Multi-pass membrane protein</topology>
    </subcellularLocation>
</comment>
<evidence type="ECO:0000259" key="6">
    <source>
        <dbReference type="Pfam" id="PF01490"/>
    </source>
</evidence>
<feature type="transmembrane region" description="Helical" evidence="5">
    <location>
        <begin position="225"/>
        <end position="242"/>
    </location>
</feature>
<dbReference type="GO" id="GO:0005774">
    <property type="term" value="C:vacuolar membrane"/>
    <property type="evidence" value="ECO:0007669"/>
    <property type="project" value="TreeGrafter"/>
</dbReference>
<sequence length="437" mass="49370">MKQVNSFEIQARESLCIEIETENQQQVNQTQTSNSGISLKKASDFQCFTVSMKLFFGLSYLSIPNTFKLAGVIGGVIMLSFVTIINFLTMNQCLSVAKQFPGVKSYSELGFRVFGKRGKFLVDVTVCTTQLACCIAHQFFSAKSLDFILCTYSDQVHCYGDKLYMLLITIPVIIFSFLGSYRELAYLSIPALFITISGLITLYIYSLQKIASTYNDETSDEINWFNLYAMLGRIGTVMYIFTGNPSIINIQSEAKNYQKYPKILRNVVLCLLVLFNIYGLLAYLGYRNGTQPIFMMSIQPLDKIILLVILGFCFNSMTSYPLQILTAFQIIERLDAYENIRMQPQIKRCLTRSLIIVTVTGICFIVPNFTDFLNISGSVGATFSSFIIPQLLYMKVFKDRMNIYQKIGCLMLIAFGIFGSACSLTFTINRLVNGDNQ</sequence>
<feature type="transmembrane region" description="Helical" evidence="5">
    <location>
        <begin position="409"/>
        <end position="428"/>
    </location>
</feature>
<dbReference type="PANTHER" id="PTHR22950:SF349">
    <property type="entry name" value="AMINO ACID TRANSPORTER TRANSMEMBRANE DOMAIN-CONTAINING PROTEIN"/>
    <property type="match status" value="1"/>
</dbReference>
<evidence type="ECO:0000256" key="4">
    <source>
        <dbReference type="ARBA" id="ARBA00023136"/>
    </source>
</evidence>
<keyword evidence="4 5" id="KW-0472">Membrane</keyword>
<feature type="domain" description="Amino acid transporter transmembrane" evidence="6">
    <location>
        <begin position="42"/>
        <end position="428"/>
    </location>
</feature>
<dbReference type="PANTHER" id="PTHR22950">
    <property type="entry name" value="AMINO ACID TRANSPORTER"/>
    <property type="match status" value="1"/>
</dbReference>
<dbReference type="InParanoid" id="A0A078AZA3"/>
<feature type="transmembrane region" description="Helical" evidence="5">
    <location>
        <begin position="162"/>
        <end position="178"/>
    </location>
</feature>
<evidence type="ECO:0000256" key="3">
    <source>
        <dbReference type="ARBA" id="ARBA00022989"/>
    </source>
</evidence>
<dbReference type="Pfam" id="PF01490">
    <property type="entry name" value="Aa_trans"/>
    <property type="match status" value="1"/>
</dbReference>
<dbReference type="GO" id="GO:0015179">
    <property type="term" value="F:L-amino acid transmembrane transporter activity"/>
    <property type="evidence" value="ECO:0007669"/>
    <property type="project" value="TreeGrafter"/>
</dbReference>
<keyword evidence="3 5" id="KW-1133">Transmembrane helix</keyword>
<dbReference type="Proteomes" id="UP000039865">
    <property type="component" value="Unassembled WGS sequence"/>
</dbReference>
<protein>
    <recommendedName>
        <fullName evidence="6">Amino acid transporter transmembrane domain-containing protein</fullName>
    </recommendedName>
</protein>
<keyword evidence="8" id="KW-1185">Reference proteome</keyword>
<keyword evidence="2 5" id="KW-0812">Transmembrane</keyword>
<feature type="transmembrane region" description="Helical" evidence="5">
    <location>
        <begin position="375"/>
        <end position="397"/>
    </location>
</feature>
<feature type="transmembrane region" description="Helical" evidence="5">
    <location>
        <begin position="349"/>
        <end position="369"/>
    </location>
</feature>
<feature type="transmembrane region" description="Helical" evidence="5">
    <location>
        <begin position="263"/>
        <end position="284"/>
    </location>
</feature>
<evidence type="ECO:0000256" key="1">
    <source>
        <dbReference type="ARBA" id="ARBA00004141"/>
    </source>
</evidence>
<feature type="transmembrane region" description="Helical" evidence="5">
    <location>
        <begin position="185"/>
        <end position="205"/>
    </location>
</feature>
<evidence type="ECO:0000256" key="5">
    <source>
        <dbReference type="SAM" id="Phobius"/>
    </source>
</evidence>
<evidence type="ECO:0000256" key="2">
    <source>
        <dbReference type="ARBA" id="ARBA00022692"/>
    </source>
</evidence>
<evidence type="ECO:0000313" key="7">
    <source>
        <dbReference type="EMBL" id="CDW86143.1"/>
    </source>
</evidence>
<dbReference type="InterPro" id="IPR013057">
    <property type="entry name" value="AA_transpt_TM"/>
</dbReference>
<feature type="transmembrane region" description="Helical" evidence="5">
    <location>
        <begin position="69"/>
        <end position="88"/>
    </location>
</feature>
<evidence type="ECO:0000313" key="8">
    <source>
        <dbReference type="Proteomes" id="UP000039865"/>
    </source>
</evidence>
<gene>
    <name evidence="7" type="primary">Contig14950.g15931</name>
    <name evidence="7" type="ORF">STYLEM_15234</name>
</gene>
<proteinExistence type="predicted"/>
<dbReference type="OrthoDB" id="339469at2759"/>
<dbReference type="AlphaFoldDB" id="A0A078AZA3"/>